<evidence type="ECO:0000313" key="2">
    <source>
        <dbReference type="EMBL" id="GFD21178.1"/>
    </source>
</evidence>
<feature type="compositionally biased region" description="Pro residues" evidence="1">
    <location>
        <begin position="36"/>
        <end position="52"/>
    </location>
</feature>
<feature type="region of interest" description="Disordered" evidence="1">
    <location>
        <begin position="23"/>
        <end position="86"/>
    </location>
</feature>
<sequence length="86" mass="8680">GILVPQQAADAVDDVVADSIPIDDVVGDVPAADAEPTPPSPPPTTTPPPPQELPSTSHVTPTPPSSPIAQPSSPPQQQLPLQPSTI</sequence>
<evidence type="ECO:0000256" key="1">
    <source>
        <dbReference type="SAM" id="MobiDB-lite"/>
    </source>
</evidence>
<reference evidence="2" key="1">
    <citation type="journal article" date="2019" name="Sci. Rep.">
        <title>Draft genome of Tanacetum cinerariifolium, the natural source of mosquito coil.</title>
        <authorList>
            <person name="Yamashiro T."/>
            <person name="Shiraishi A."/>
            <person name="Satake H."/>
            <person name="Nakayama K."/>
        </authorList>
    </citation>
    <scope>NUCLEOTIDE SEQUENCE</scope>
</reference>
<accession>A0A699UIR8</accession>
<feature type="compositionally biased region" description="Low complexity" evidence="1">
    <location>
        <begin position="23"/>
        <end position="34"/>
    </location>
</feature>
<feature type="compositionally biased region" description="Low complexity" evidence="1">
    <location>
        <begin position="67"/>
        <end position="86"/>
    </location>
</feature>
<dbReference type="AlphaFoldDB" id="A0A699UIR8"/>
<dbReference type="EMBL" id="BKCJ011327851">
    <property type="protein sequence ID" value="GFD21178.1"/>
    <property type="molecule type" value="Genomic_DNA"/>
</dbReference>
<protein>
    <submittedName>
        <fullName evidence="2">Uncharacterized protein</fullName>
    </submittedName>
</protein>
<feature type="non-terminal residue" evidence="2">
    <location>
        <position position="1"/>
    </location>
</feature>
<name>A0A699UIR8_TANCI</name>
<organism evidence="2">
    <name type="scientific">Tanacetum cinerariifolium</name>
    <name type="common">Dalmatian daisy</name>
    <name type="synonym">Chrysanthemum cinerariifolium</name>
    <dbReference type="NCBI Taxonomy" id="118510"/>
    <lineage>
        <taxon>Eukaryota</taxon>
        <taxon>Viridiplantae</taxon>
        <taxon>Streptophyta</taxon>
        <taxon>Embryophyta</taxon>
        <taxon>Tracheophyta</taxon>
        <taxon>Spermatophyta</taxon>
        <taxon>Magnoliopsida</taxon>
        <taxon>eudicotyledons</taxon>
        <taxon>Gunneridae</taxon>
        <taxon>Pentapetalae</taxon>
        <taxon>asterids</taxon>
        <taxon>campanulids</taxon>
        <taxon>Asterales</taxon>
        <taxon>Asteraceae</taxon>
        <taxon>Asteroideae</taxon>
        <taxon>Anthemideae</taxon>
        <taxon>Anthemidinae</taxon>
        <taxon>Tanacetum</taxon>
    </lineage>
</organism>
<gene>
    <name evidence="2" type="ORF">Tci_893147</name>
</gene>
<comment type="caution">
    <text evidence="2">The sequence shown here is derived from an EMBL/GenBank/DDBJ whole genome shotgun (WGS) entry which is preliminary data.</text>
</comment>
<proteinExistence type="predicted"/>